<evidence type="ECO:0000313" key="4">
    <source>
        <dbReference type="EMBL" id="SPO37650.1"/>
    </source>
</evidence>
<dbReference type="Proteomes" id="UP000323386">
    <property type="component" value="Unassembled WGS sequence"/>
</dbReference>
<proteinExistence type="inferred from homology"/>
<feature type="signal peptide" evidence="3">
    <location>
        <begin position="1"/>
        <end position="25"/>
    </location>
</feature>
<evidence type="ECO:0000256" key="2">
    <source>
        <dbReference type="ARBA" id="ARBA00014286"/>
    </source>
</evidence>
<dbReference type="AlphaFoldDB" id="A0A5C3F0P0"/>
<reference evidence="4 5" key="1">
    <citation type="submission" date="2018-03" db="EMBL/GenBank/DDBJ databases">
        <authorList>
            <person name="Guldener U."/>
        </authorList>
    </citation>
    <scope>NUCLEOTIDE SEQUENCE [LARGE SCALE GENOMIC DNA]</scope>
    <source>
        <strain evidence="4 5">DAOM196992</strain>
    </source>
</reference>
<dbReference type="PANTHER" id="PTHR31571:SF1">
    <property type="entry name" value="ALTERED INHERITANCE OF MITOCHONDRIA PROTEIN 6"/>
    <property type="match status" value="1"/>
</dbReference>
<dbReference type="EMBL" id="OOIP01000007">
    <property type="protein sequence ID" value="SPO37650.1"/>
    <property type="molecule type" value="Genomic_DNA"/>
</dbReference>
<protein>
    <recommendedName>
        <fullName evidence="2">Altered inheritance of mitochondria protein 6</fullName>
    </recommendedName>
</protein>
<comment type="similarity">
    <text evidence="1">Belongs to the AIM6 family.</text>
</comment>
<evidence type="ECO:0000313" key="5">
    <source>
        <dbReference type="Proteomes" id="UP000323386"/>
    </source>
</evidence>
<dbReference type="PANTHER" id="PTHR31571">
    <property type="entry name" value="ALTERED INHERITANCE OF MITOCHONDRIA PROTEIN 6"/>
    <property type="match status" value="1"/>
</dbReference>
<dbReference type="GO" id="GO:0006629">
    <property type="term" value="P:lipid metabolic process"/>
    <property type="evidence" value="ECO:0007669"/>
    <property type="project" value="InterPro"/>
</dbReference>
<evidence type="ECO:0000256" key="1">
    <source>
        <dbReference type="ARBA" id="ARBA00008858"/>
    </source>
</evidence>
<dbReference type="GO" id="GO:0008081">
    <property type="term" value="F:phosphoric diester hydrolase activity"/>
    <property type="evidence" value="ECO:0007669"/>
    <property type="project" value="InterPro"/>
</dbReference>
<organism evidence="4 5">
    <name type="scientific">Pseudozyma flocculosa</name>
    <dbReference type="NCBI Taxonomy" id="84751"/>
    <lineage>
        <taxon>Eukaryota</taxon>
        <taxon>Fungi</taxon>
        <taxon>Dikarya</taxon>
        <taxon>Basidiomycota</taxon>
        <taxon>Ustilaginomycotina</taxon>
        <taxon>Ustilaginomycetes</taxon>
        <taxon>Ustilaginales</taxon>
        <taxon>Ustilaginaceae</taxon>
        <taxon>Pseudozyma</taxon>
    </lineage>
</organism>
<dbReference type="InterPro" id="IPR051236">
    <property type="entry name" value="HAT_RTT109-like"/>
</dbReference>
<dbReference type="InterPro" id="IPR017946">
    <property type="entry name" value="PLC-like_Pdiesterase_TIM-brl"/>
</dbReference>
<evidence type="ECO:0000256" key="3">
    <source>
        <dbReference type="SAM" id="SignalP"/>
    </source>
</evidence>
<dbReference type="Gene3D" id="3.20.20.190">
    <property type="entry name" value="Phosphatidylinositol (PI) phosphodiesterase"/>
    <property type="match status" value="1"/>
</dbReference>
<dbReference type="OrthoDB" id="4153866at2759"/>
<name>A0A5C3F0P0_9BASI</name>
<gene>
    <name evidence="4" type="ORF">PSFLO_03126</name>
</gene>
<keyword evidence="5" id="KW-1185">Reference proteome</keyword>
<accession>A0A5C3F0P0</accession>
<dbReference type="SUPFAM" id="SSF51695">
    <property type="entry name" value="PLC-like phosphodiesterases"/>
    <property type="match status" value="1"/>
</dbReference>
<feature type="chain" id="PRO_5023000791" description="Altered inheritance of mitochondria protein 6" evidence="3">
    <location>
        <begin position="26"/>
        <end position="357"/>
    </location>
</feature>
<keyword evidence="3" id="KW-0732">Signal</keyword>
<sequence>MFPSSTKLALASLALGLLLSQRGGGGGGGGVAAMKLEGGDPMGVKAYDLYGGRNASILQYPADFNRGTFPLPVHCHNCYETSGSAFYGALAYGARSLESDVWLNPADKELYVGHDPFSLTRERTFDALTVQPLVEVLEQANRANIAQSDGDEARFFAELQRSLKTPQTFPVNGYFSLGVGSTAPIQLLVDIKTDGATTWPYVVRALEPLRKRGWLTRYEDGKLIPGPVLVIGTGNTPIDQVAPLRRRDVFFDGPLGNLSAPLVIDGTRYEWNSTLSPLASGSFSKIVGSYKGLDEPSAEVLANISRPIDEAHARGIQTRYWDSPQWPVFARNRINHLMLSAGSDWIGSDDLEHISKW</sequence>